<dbReference type="EMBL" id="JACJMO010000011">
    <property type="protein sequence ID" value="MBM6857753.1"/>
    <property type="molecule type" value="Genomic_DNA"/>
</dbReference>
<proteinExistence type="predicted"/>
<dbReference type="AlphaFoldDB" id="A0AA40ZTP1"/>
<evidence type="ECO:0000313" key="2">
    <source>
        <dbReference type="Proteomes" id="UP000698924"/>
    </source>
</evidence>
<keyword evidence="2" id="KW-1185">Reference proteome</keyword>
<gene>
    <name evidence="1" type="ORF">H6D15_09105</name>
</gene>
<reference evidence="1 2" key="1">
    <citation type="journal article" date="2021" name="Sci. Rep.">
        <title>The distribution of antibiotic resistance genes in chicken gut microbiota commensals.</title>
        <authorList>
            <person name="Juricova H."/>
            <person name="Matiasovicova J."/>
            <person name="Kubasova T."/>
            <person name="Cejkova D."/>
            <person name="Rychlik I."/>
        </authorList>
    </citation>
    <scope>NUCLEOTIDE SEQUENCE [LARGE SCALE GENOMIC DNA]</scope>
    <source>
        <strain evidence="1 2">An421</strain>
    </source>
</reference>
<comment type="caution">
    <text evidence="1">The sequence shown here is derived from an EMBL/GenBank/DDBJ whole genome shotgun (WGS) entry which is preliminary data.</text>
</comment>
<dbReference type="Proteomes" id="UP000698924">
    <property type="component" value="Unassembled WGS sequence"/>
</dbReference>
<sequence>MHTIETFQNESEDGKTVHNTFNVYGGSVIFAATAPHVTQHIYGNHISTLPTVTPEEAEEVSRLTKEELKLFRYIPNVASLHEFIAQIELCDSAHDVALLAWRRLDNVFITRENIVTAEFIESLHPFIRQIKTGTSTDNLRCHINKFMVEKKA</sequence>
<accession>A0AA40ZTP1</accession>
<dbReference type="RefSeq" id="WP_204971943.1">
    <property type="nucleotide sequence ID" value="NZ_JAAZTS010000012.1"/>
</dbReference>
<organism evidence="1 2">
    <name type="scientific">Caecibacteroides pullorum</name>
    <dbReference type="NCBI Taxonomy" id="2725562"/>
    <lineage>
        <taxon>Bacteria</taxon>
        <taxon>Pseudomonadati</taxon>
        <taxon>Bacteroidota</taxon>
        <taxon>Bacteroidia</taxon>
        <taxon>Bacteroidales</taxon>
        <taxon>Bacteroidaceae</taxon>
        <taxon>Caecibacteroides</taxon>
    </lineage>
</organism>
<evidence type="ECO:0000313" key="1">
    <source>
        <dbReference type="EMBL" id="MBM6857753.1"/>
    </source>
</evidence>
<name>A0AA40ZTP1_9BACT</name>
<protein>
    <submittedName>
        <fullName evidence="1">Uncharacterized protein</fullName>
    </submittedName>
</protein>